<organism evidence="4 5">
    <name type="scientific">Hirsutella rhossiliensis</name>
    <dbReference type="NCBI Taxonomy" id="111463"/>
    <lineage>
        <taxon>Eukaryota</taxon>
        <taxon>Fungi</taxon>
        <taxon>Dikarya</taxon>
        <taxon>Ascomycota</taxon>
        <taxon>Pezizomycotina</taxon>
        <taxon>Sordariomycetes</taxon>
        <taxon>Hypocreomycetidae</taxon>
        <taxon>Hypocreales</taxon>
        <taxon>Ophiocordycipitaceae</taxon>
        <taxon>Hirsutella</taxon>
    </lineage>
</organism>
<dbReference type="SUPFAM" id="SSF48371">
    <property type="entry name" value="ARM repeat"/>
    <property type="match status" value="1"/>
</dbReference>
<dbReference type="PANTHER" id="PTHR12425:SF5">
    <property type="entry name" value="SYNEMBRYN"/>
    <property type="match status" value="1"/>
</dbReference>
<accession>A0A9P8SCR1</accession>
<evidence type="ECO:0000256" key="3">
    <source>
        <dbReference type="ARBA" id="ARBA00023186"/>
    </source>
</evidence>
<dbReference type="RefSeq" id="XP_044715417.1">
    <property type="nucleotide sequence ID" value="XM_044869466.1"/>
</dbReference>
<gene>
    <name evidence="4" type="ORF">HRG_10996</name>
</gene>
<dbReference type="InterPro" id="IPR019318">
    <property type="entry name" value="Gua_nucleotide_exch_fac_Ric8"/>
</dbReference>
<dbReference type="GO" id="GO:0007186">
    <property type="term" value="P:G protein-coupled receptor signaling pathway"/>
    <property type="evidence" value="ECO:0007669"/>
    <property type="project" value="TreeGrafter"/>
</dbReference>
<keyword evidence="2" id="KW-0344">Guanine-nucleotide releasing factor</keyword>
<dbReference type="Proteomes" id="UP000824596">
    <property type="component" value="Unassembled WGS sequence"/>
</dbReference>
<evidence type="ECO:0000256" key="2">
    <source>
        <dbReference type="ARBA" id="ARBA00022658"/>
    </source>
</evidence>
<sequence length="471" mass="51931">MASSEIGTATGPAKLKAVTDLVEKLTNDLDNVTLLPDDRISALEELKIYGRDPNDADPIFTKDGISMLLRHGFYSPSSETARAALRVLANAMLLKPETRQTFVDLGFAPRACSELKVDSWDNEFLVSRILFISTYGTSLDLPDLIENHRLADHIVENVSRHAKTLSNKAKAKDDPMEGMALGETLKLMFNVSHFCKDKVSCFTATVPHVVALLWKQDVSDENPLDPPFGPLVNALYNLDFEADKSRASLFPKSEPTKVSSRLVSLLDLSMKAYGDNELENNVTPLVGLIGRVYENAPPAVRQFLEEAILPSAEDRQAVLGRGETLSARLLKNSTNPLTPALRDGISHLFFDLSGRDASKFVENVGYGFASGFLFQNNVPVPASASEAFSTGDDAGAQKLVNPITGQFLDKENPAEGPEMSQEEKEREAERLFVLFERLKQLGIMDIQNPVEQAVQEGKFRELDDDEVEEVD</sequence>
<name>A0A9P8SCR1_9HYPO</name>
<protein>
    <submittedName>
        <fullName evidence="4">Guanine nucleotide exchange factor synembryn domain-containing protein</fullName>
    </submittedName>
</protein>
<reference evidence="4" key="1">
    <citation type="submission" date="2021-09" db="EMBL/GenBank/DDBJ databases">
        <title>A high-quality genome of the endoparasitic fungus Hirsutella rhossiliensis with a comparison of Hirsutella genomes reveals transposable elements contributing to genome size variation.</title>
        <authorList>
            <person name="Lin R."/>
            <person name="Jiao Y."/>
            <person name="Sun X."/>
            <person name="Ling J."/>
            <person name="Xie B."/>
            <person name="Cheng X."/>
        </authorList>
    </citation>
    <scope>NUCLEOTIDE SEQUENCE</scope>
    <source>
        <strain evidence="4">HR02</strain>
    </source>
</reference>
<dbReference type="PANTHER" id="PTHR12425">
    <property type="entry name" value="SYNEMBRYN"/>
    <property type="match status" value="1"/>
</dbReference>
<evidence type="ECO:0000313" key="4">
    <source>
        <dbReference type="EMBL" id="KAH0957903.1"/>
    </source>
</evidence>
<dbReference type="GO" id="GO:0001965">
    <property type="term" value="F:G-protein alpha-subunit binding"/>
    <property type="evidence" value="ECO:0007669"/>
    <property type="project" value="TreeGrafter"/>
</dbReference>
<dbReference type="GO" id="GO:0005085">
    <property type="term" value="F:guanyl-nucleotide exchange factor activity"/>
    <property type="evidence" value="ECO:0007669"/>
    <property type="project" value="UniProtKB-KW"/>
</dbReference>
<dbReference type="GO" id="GO:0005737">
    <property type="term" value="C:cytoplasm"/>
    <property type="evidence" value="ECO:0007669"/>
    <property type="project" value="TreeGrafter"/>
</dbReference>
<dbReference type="AlphaFoldDB" id="A0A9P8SCR1"/>
<keyword evidence="5" id="KW-1185">Reference proteome</keyword>
<dbReference type="GeneID" id="68360124"/>
<dbReference type="OrthoDB" id="5585685at2759"/>
<proteinExistence type="inferred from homology"/>
<comment type="caution">
    <text evidence="4">The sequence shown here is derived from an EMBL/GenBank/DDBJ whole genome shotgun (WGS) entry which is preliminary data.</text>
</comment>
<dbReference type="InterPro" id="IPR016024">
    <property type="entry name" value="ARM-type_fold"/>
</dbReference>
<dbReference type="Pfam" id="PF10165">
    <property type="entry name" value="Ric8"/>
    <property type="match status" value="1"/>
</dbReference>
<evidence type="ECO:0000256" key="1">
    <source>
        <dbReference type="ARBA" id="ARBA00009049"/>
    </source>
</evidence>
<comment type="similarity">
    <text evidence="1">Belongs to the synembryn family.</text>
</comment>
<dbReference type="EMBL" id="JAIZPD010000018">
    <property type="protein sequence ID" value="KAH0957903.1"/>
    <property type="molecule type" value="Genomic_DNA"/>
</dbReference>
<keyword evidence="3" id="KW-0143">Chaperone</keyword>
<evidence type="ECO:0000313" key="5">
    <source>
        <dbReference type="Proteomes" id="UP000824596"/>
    </source>
</evidence>